<feature type="compositionally biased region" description="Gly residues" evidence="1">
    <location>
        <begin position="839"/>
        <end position="853"/>
    </location>
</feature>
<feature type="compositionally biased region" description="Low complexity" evidence="1">
    <location>
        <begin position="895"/>
        <end position="908"/>
    </location>
</feature>
<feature type="compositionally biased region" description="Low complexity" evidence="1">
    <location>
        <begin position="564"/>
        <end position="577"/>
    </location>
</feature>
<accession>A0A2T3AHR8</accession>
<feature type="region of interest" description="Disordered" evidence="1">
    <location>
        <begin position="868"/>
        <end position="908"/>
    </location>
</feature>
<name>A0A2T3AHR8_9PEZI</name>
<feature type="region of interest" description="Disordered" evidence="1">
    <location>
        <begin position="529"/>
        <end position="548"/>
    </location>
</feature>
<evidence type="ECO:0000256" key="1">
    <source>
        <dbReference type="SAM" id="MobiDB-lite"/>
    </source>
</evidence>
<dbReference type="InParanoid" id="A0A2T3AHR8"/>
<feature type="region of interest" description="Disordered" evidence="1">
    <location>
        <begin position="827"/>
        <end position="855"/>
    </location>
</feature>
<protein>
    <submittedName>
        <fullName evidence="2">Uncharacterized protein</fullName>
    </submittedName>
</protein>
<feature type="compositionally biased region" description="Low complexity" evidence="1">
    <location>
        <begin position="13"/>
        <end position="25"/>
    </location>
</feature>
<evidence type="ECO:0000313" key="2">
    <source>
        <dbReference type="EMBL" id="PSR97800.1"/>
    </source>
</evidence>
<dbReference type="AlphaFoldDB" id="A0A2T3AHR8"/>
<feature type="compositionally biased region" description="Polar residues" evidence="1">
    <location>
        <begin position="315"/>
        <end position="327"/>
    </location>
</feature>
<feature type="compositionally biased region" description="Polar residues" evidence="1">
    <location>
        <begin position="655"/>
        <end position="666"/>
    </location>
</feature>
<feature type="compositionally biased region" description="Polar residues" evidence="1">
    <location>
        <begin position="443"/>
        <end position="456"/>
    </location>
</feature>
<organism evidence="2 3">
    <name type="scientific">Coniella lustricola</name>
    <dbReference type="NCBI Taxonomy" id="2025994"/>
    <lineage>
        <taxon>Eukaryota</taxon>
        <taxon>Fungi</taxon>
        <taxon>Dikarya</taxon>
        <taxon>Ascomycota</taxon>
        <taxon>Pezizomycotina</taxon>
        <taxon>Sordariomycetes</taxon>
        <taxon>Sordariomycetidae</taxon>
        <taxon>Diaporthales</taxon>
        <taxon>Schizoparmaceae</taxon>
        <taxon>Coniella</taxon>
    </lineage>
</organism>
<feature type="region of interest" description="Disordered" evidence="1">
    <location>
        <begin position="564"/>
        <end position="593"/>
    </location>
</feature>
<feature type="compositionally biased region" description="Acidic residues" evidence="1">
    <location>
        <begin position="90"/>
        <end position="100"/>
    </location>
</feature>
<keyword evidence="3" id="KW-1185">Reference proteome</keyword>
<feature type="region of interest" description="Disordered" evidence="1">
    <location>
        <begin position="141"/>
        <end position="181"/>
    </location>
</feature>
<sequence length="943" mass="100670">MTLSPSPSPSPARSPLSLGRPGLSSHILSKSKKALLGVTREKPLRNLHYHAPTLNALEGHLLPAQEQPPVSQFDLDSTDEDERVKQHDGENDEGENEDSEPGYTTKDRASSVPPIATLRLGRLRRDNLHVLDQCVGSSVASKHTSARESMRTSMRDLSQSSRSRTVSMTTSRSRKPMPSSPMFTFGRQNEALMIAEDLGYGLTDAAEPQDGFCFDAPDSQPYTANGMLDGSSPRRMSHDKNTAASLKSAASATEQNRGRRTKRDNDTRSALTVSASQRQQRQRTERSQQPPPSVTLDLLDEFSAPPKQAPPSPNRGVSHSSSVSGTKRLSMPLTAVGQGSERGSMLSRTSATKPEEKIIDPISEAAEQDLERPSNTLTRTGTGQRGAEMEARAEEAVAARKRFGSVDHTGWDAALATLSLSSSPSQEFDAGLGLKPGTDVAVSQAQQGSLQSQNIIDRNEDREETRDRQDAPVTPPPPQPRIRRRGRRDTPLTMSFGDSDSESGLDDHVPCRGPAWLDLDIQSAPQLLDSTIGRDGNGGSSDDDDQNHFRPLRVADFASTDAAAKALMQQQQQQRQAGTSEPLTPFHASPVSPQHSVNRIMTMSELSQTDQGYPALEAQITPPPPPPPPPASAPHSPVLQRFQPFASAATPSLIPHSSSAQLNSDQQHPDGSGPDIQAWRHSLVPSIALTTSASVAVSATPNASSSTFSRAATRIGTEPRINVRSAPFSSSESASYNSDDGSGGRRRRRRRDGTEKCKSIGGAPPGRLKRMTMKILGRDWGDSYGDSSDSIKDNGYENAINTISISHNDNHGGTAIDARNNRTHSTATTATTNTAPPGVGAGAGAGPGPGLGLGRIKFQDSAAQPYDALHGDRHQQPRSRRPSGYPDLSSTSSFAGGVDKAAAPAPVAAAQKKTLGDMGSAGGPGGVSRMKRLGARMSRMFHS</sequence>
<feature type="compositionally biased region" description="Basic and acidic residues" evidence="1">
    <location>
        <begin position="145"/>
        <end position="154"/>
    </location>
</feature>
<feature type="region of interest" description="Disordered" evidence="1">
    <location>
        <begin position="650"/>
        <end position="677"/>
    </location>
</feature>
<feature type="region of interest" description="Disordered" evidence="1">
    <location>
        <begin position="443"/>
        <end position="509"/>
    </location>
</feature>
<feature type="region of interest" description="Disordered" evidence="1">
    <location>
        <begin position="718"/>
        <end position="770"/>
    </location>
</feature>
<reference evidence="2 3" key="1">
    <citation type="journal article" date="2018" name="Mycol. Prog.">
        <title>Coniella lustricola, a new species from submerged detritus.</title>
        <authorList>
            <person name="Raudabaugh D.B."/>
            <person name="Iturriaga T."/>
            <person name="Carver A."/>
            <person name="Mondo S."/>
            <person name="Pangilinan J."/>
            <person name="Lipzen A."/>
            <person name="He G."/>
            <person name="Amirebrahimi M."/>
            <person name="Grigoriev I.V."/>
            <person name="Miller A.N."/>
        </authorList>
    </citation>
    <scope>NUCLEOTIDE SEQUENCE [LARGE SCALE GENOMIC DNA]</scope>
    <source>
        <strain evidence="2 3">B22-T-1</strain>
    </source>
</reference>
<feature type="compositionally biased region" description="Low complexity" evidence="1">
    <location>
        <begin position="243"/>
        <end position="252"/>
    </location>
</feature>
<feature type="compositionally biased region" description="Pro residues" evidence="1">
    <location>
        <begin position="621"/>
        <end position="632"/>
    </location>
</feature>
<dbReference type="EMBL" id="KZ678388">
    <property type="protein sequence ID" value="PSR97800.1"/>
    <property type="molecule type" value="Genomic_DNA"/>
</dbReference>
<evidence type="ECO:0000313" key="3">
    <source>
        <dbReference type="Proteomes" id="UP000241462"/>
    </source>
</evidence>
<gene>
    <name evidence="2" type="ORF">BD289DRAFT_503469</name>
</gene>
<feature type="region of interest" description="Disordered" evidence="1">
    <location>
        <begin position="223"/>
        <end position="357"/>
    </location>
</feature>
<feature type="compositionally biased region" description="Basic and acidic residues" evidence="1">
    <location>
        <begin position="457"/>
        <end position="470"/>
    </location>
</feature>
<proteinExistence type="predicted"/>
<feature type="region of interest" description="Disordered" evidence="1">
    <location>
        <begin position="58"/>
        <end position="112"/>
    </location>
</feature>
<feature type="compositionally biased region" description="Low complexity" evidence="1">
    <location>
        <begin position="827"/>
        <end position="838"/>
    </location>
</feature>
<feature type="compositionally biased region" description="Low complexity" evidence="1">
    <location>
        <begin position="158"/>
        <end position="181"/>
    </location>
</feature>
<feature type="region of interest" description="Disordered" evidence="1">
    <location>
        <begin position="616"/>
        <end position="637"/>
    </location>
</feature>
<feature type="compositionally biased region" description="Pro residues" evidence="1">
    <location>
        <begin position="1"/>
        <end position="12"/>
    </location>
</feature>
<dbReference type="Proteomes" id="UP000241462">
    <property type="component" value="Unassembled WGS sequence"/>
</dbReference>
<feature type="region of interest" description="Disordered" evidence="1">
    <location>
        <begin position="1"/>
        <end position="25"/>
    </location>
</feature>
<feature type="compositionally biased region" description="Low complexity" evidence="1">
    <location>
        <begin position="725"/>
        <end position="740"/>
    </location>
</feature>